<protein>
    <submittedName>
        <fullName evidence="1">Predicted protein</fullName>
    </submittedName>
</protein>
<reference evidence="2" key="1">
    <citation type="journal article" date="2011" name="Nat. Commun.">
        <title>Effector diversification within compartments of the Leptosphaeria maculans genome affected by Repeat-Induced Point mutations.</title>
        <authorList>
            <person name="Rouxel T."/>
            <person name="Grandaubert J."/>
            <person name="Hane J.K."/>
            <person name="Hoede C."/>
            <person name="van de Wouw A.P."/>
            <person name="Couloux A."/>
            <person name="Dominguez V."/>
            <person name="Anthouard V."/>
            <person name="Bally P."/>
            <person name="Bourras S."/>
            <person name="Cozijnsen A.J."/>
            <person name="Ciuffetti L.M."/>
            <person name="Degrave A."/>
            <person name="Dilmaghani A."/>
            <person name="Duret L."/>
            <person name="Fudal I."/>
            <person name="Goodwin S.B."/>
            <person name="Gout L."/>
            <person name="Glaser N."/>
            <person name="Linglin J."/>
            <person name="Kema G.H.J."/>
            <person name="Lapalu N."/>
            <person name="Lawrence C.B."/>
            <person name="May K."/>
            <person name="Meyer M."/>
            <person name="Ollivier B."/>
            <person name="Poulain J."/>
            <person name="Schoch C.L."/>
            <person name="Simon A."/>
            <person name="Spatafora J.W."/>
            <person name="Stachowiak A."/>
            <person name="Turgeon B.G."/>
            <person name="Tyler B.M."/>
            <person name="Vincent D."/>
            <person name="Weissenbach J."/>
            <person name="Amselem J."/>
            <person name="Quesneville H."/>
            <person name="Oliver R.P."/>
            <person name="Wincker P."/>
            <person name="Balesdent M.-H."/>
            <person name="Howlett B.J."/>
        </authorList>
    </citation>
    <scope>NUCLEOTIDE SEQUENCE [LARGE SCALE GENOMIC DNA]</scope>
    <source>
        <strain evidence="2">JN3 / isolate v23.1.3 / race Av1-4-5-6-7-8</strain>
    </source>
</reference>
<dbReference type="Proteomes" id="UP000002668">
    <property type="component" value="Genome"/>
</dbReference>
<organism evidence="2">
    <name type="scientific">Leptosphaeria maculans (strain JN3 / isolate v23.1.3 / race Av1-4-5-6-7-8)</name>
    <name type="common">Blackleg fungus</name>
    <name type="synonym">Phoma lingam</name>
    <dbReference type="NCBI Taxonomy" id="985895"/>
    <lineage>
        <taxon>Eukaryota</taxon>
        <taxon>Fungi</taxon>
        <taxon>Dikarya</taxon>
        <taxon>Ascomycota</taxon>
        <taxon>Pezizomycotina</taxon>
        <taxon>Dothideomycetes</taxon>
        <taxon>Pleosporomycetidae</taxon>
        <taxon>Pleosporales</taxon>
        <taxon>Pleosporineae</taxon>
        <taxon>Leptosphaeriaceae</taxon>
        <taxon>Plenodomus</taxon>
        <taxon>Plenodomus lingam/Leptosphaeria maculans species complex</taxon>
    </lineage>
</organism>
<dbReference type="HOGENOM" id="CLU_2868074_0_0_1"/>
<evidence type="ECO:0000313" key="2">
    <source>
        <dbReference type="Proteomes" id="UP000002668"/>
    </source>
</evidence>
<keyword evidence="2" id="KW-1185">Reference proteome</keyword>
<name>E4ZQL0_LEPMJ</name>
<dbReference type="VEuPathDB" id="FungiDB:LEMA_P036890.1"/>
<sequence length="64" mass="7114">MDALEDIYQNNRLLSWTAQNNHPFGARHRSPDAPADASLASVESILCLYPNAPLLAPTEYFARV</sequence>
<gene>
    <name evidence="1" type="ORF">LEMA_P036890.1</name>
</gene>
<evidence type="ECO:0000313" key="1">
    <source>
        <dbReference type="EMBL" id="CBX94015.1"/>
    </source>
</evidence>
<dbReference type="AlphaFoldDB" id="E4ZQL0"/>
<accession>E4ZQL0</accession>
<dbReference type="InParanoid" id="E4ZQL0"/>
<proteinExistence type="predicted"/>
<dbReference type="EMBL" id="FP929116">
    <property type="protein sequence ID" value="CBX94015.1"/>
    <property type="molecule type" value="Genomic_DNA"/>
</dbReference>